<sequence length="434" mass="49664">MNNFCTIQIYQDHQWLDCALVELLNATHLGWEAGTRTSYLFEYAISYMDCRDARAVSFNLPVNVQSNYAETWPAFLMDLLPQGYGRKELLKQLDYNETAQQTADWALLKAGAGNPIGHLRIKEAHDWLNAKFPDPDLKGFTLHEIAERREYFIESLASYGLFVGGSSGVQGEWPKLLLTQANDGLFYLDHTLPDEHAAKHWLVKFSRGDHPRLEKILAQEALYMQVAEYLGLRVHEKLELHDRTLFIPRFDRQTVNGKVKRIAQESIASLSNQAGFGVRLTHNQICMLILQSCTYAETEIVEYLKRDIANVALGNKDNHTRNTAIQRHENGLIQLTPLFDFAPMWLHPDGIARTTRWERNDQGGAPCWASVIEQIQTIIPIARDTLRSALAEQYLKYQGLLSYMQRIGIDPEIIENSEPRIENICQQLQELSHG</sequence>
<evidence type="ECO:0000259" key="4">
    <source>
        <dbReference type="Pfam" id="PF07804"/>
    </source>
</evidence>
<gene>
    <name evidence="6" type="ORF">FHY67_11045</name>
</gene>
<dbReference type="Pfam" id="PF07804">
    <property type="entry name" value="HipA_C"/>
    <property type="match status" value="1"/>
</dbReference>
<dbReference type="Pfam" id="PF13657">
    <property type="entry name" value="Couple_hipA"/>
    <property type="match status" value="1"/>
</dbReference>
<dbReference type="NCBIfam" id="TIGR03071">
    <property type="entry name" value="couple_hipA"/>
    <property type="match status" value="1"/>
</dbReference>
<dbReference type="EMBL" id="VFBM01000008">
    <property type="protein sequence ID" value="TNX91219.1"/>
    <property type="molecule type" value="Genomic_DNA"/>
</dbReference>
<dbReference type="Proteomes" id="UP000314285">
    <property type="component" value="Unassembled WGS sequence"/>
</dbReference>
<feature type="domain" description="HipA N-terminal subdomain 1" evidence="5">
    <location>
        <begin position="29"/>
        <end position="121"/>
    </location>
</feature>
<comment type="similarity">
    <text evidence="1">Belongs to the HipA Ser/Thr kinase family.</text>
</comment>
<name>A0A8H2K2E1_ACIRA</name>
<evidence type="ECO:0000313" key="6">
    <source>
        <dbReference type="EMBL" id="TNX91219.1"/>
    </source>
</evidence>
<evidence type="ECO:0000256" key="2">
    <source>
        <dbReference type="ARBA" id="ARBA00022679"/>
    </source>
</evidence>
<organism evidence="6 7">
    <name type="scientific">Acinetobacter radioresistens</name>
    <dbReference type="NCBI Taxonomy" id="40216"/>
    <lineage>
        <taxon>Bacteria</taxon>
        <taxon>Pseudomonadati</taxon>
        <taxon>Pseudomonadota</taxon>
        <taxon>Gammaproteobacteria</taxon>
        <taxon>Moraxellales</taxon>
        <taxon>Moraxellaceae</taxon>
        <taxon>Acinetobacter</taxon>
    </lineage>
</organism>
<dbReference type="PANTHER" id="PTHR37419:SF8">
    <property type="entry name" value="TOXIN YJJJ"/>
    <property type="match status" value="1"/>
</dbReference>
<reference evidence="6 7" key="1">
    <citation type="submission" date="2019-06" db="EMBL/GenBank/DDBJ databases">
        <title>Genome of Acinetobacter radioresistens APH1, a phenol degrading strain.</title>
        <authorList>
            <person name="Liu Y."/>
        </authorList>
    </citation>
    <scope>NUCLEOTIDE SEQUENCE [LARGE SCALE GENOMIC DNA]</scope>
    <source>
        <strain evidence="6 7">APH1</strain>
    </source>
</reference>
<comment type="caution">
    <text evidence="6">The sequence shown here is derived from an EMBL/GenBank/DDBJ whole genome shotgun (WGS) entry which is preliminary data.</text>
</comment>
<dbReference type="RefSeq" id="WP_005025864.1">
    <property type="nucleotide sequence ID" value="NZ_BKVS01000086.1"/>
</dbReference>
<evidence type="ECO:0000313" key="7">
    <source>
        <dbReference type="Proteomes" id="UP000314285"/>
    </source>
</evidence>
<dbReference type="AlphaFoldDB" id="A0A8H2K2E1"/>
<dbReference type="PIRSF" id="PIRSF028135">
    <property type="entry name" value="UCP028135_HipA-like"/>
    <property type="match status" value="1"/>
</dbReference>
<dbReference type="InterPro" id="IPR012893">
    <property type="entry name" value="HipA-like_C"/>
</dbReference>
<evidence type="ECO:0000256" key="1">
    <source>
        <dbReference type="ARBA" id="ARBA00010164"/>
    </source>
</evidence>
<feature type="domain" description="HipA-like C-terminal" evidence="4">
    <location>
        <begin position="169"/>
        <end position="353"/>
    </location>
</feature>
<dbReference type="GO" id="GO:0005829">
    <property type="term" value="C:cytosol"/>
    <property type="evidence" value="ECO:0007669"/>
    <property type="project" value="TreeGrafter"/>
</dbReference>
<keyword evidence="3" id="KW-0418">Kinase</keyword>
<dbReference type="InterPro" id="IPR016869">
    <property type="entry name" value="UCP028135_HipA-like"/>
</dbReference>
<proteinExistence type="inferred from homology"/>
<evidence type="ECO:0000259" key="5">
    <source>
        <dbReference type="Pfam" id="PF13657"/>
    </source>
</evidence>
<dbReference type="PANTHER" id="PTHR37419">
    <property type="entry name" value="SERINE/THREONINE-PROTEIN KINASE TOXIN HIPA"/>
    <property type="match status" value="1"/>
</dbReference>
<accession>A0A8H2K2E1</accession>
<evidence type="ECO:0000256" key="3">
    <source>
        <dbReference type="ARBA" id="ARBA00022777"/>
    </source>
</evidence>
<keyword evidence="2" id="KW-0808">Transferase</keyword>
<protein>
    <submittedName>
        <fullName evidence="6">Type II toxin-antitoxin system HipA family toxin</fullName>
    </submittedName>
</protein>
<dbReference type="GO" id="GO:0004674">
    <property type="term" value="F:protein serine/threonine kinase activity"/>
    <property type="evidence" value="ECO:0007669"/>
    <property type="project" value="TreeGrafter"/>
</dbReference>
<dbReference type="InterPro" id="IPR017508">
    <property type="entry name" value="HipA_N1"/>
</dbReference>
<dbReference type="InterPro" id="IPR052028">
    <property type="entry name" value="HipA_Ser/Thr_kinase"/>
</dbReference>